<evidence type="ECO:0000256" key="4">
    <source>
        <dbReference type="ARBA" id="ARBA00023136"/>
    </source>
</evidence>
<keyword evidence="3" id="KW-1133">Transmembrane helix</keyword>
<dbReference type="AlphaFoldDB" id="A0A1G1STD8"/>
<accession>A0A1G1STD8</accession>
<protein>
    <recommendedName>
        <fullName evidence="5">TonB C-terminal domain-containing protein</fullName>
    </recommendedName>
</protein>
<comment type="subcellular location">
    <subcellularLocation>
        <location evidence="1">Membrane</location>
        <topology evidence="1">Single-pass membrane protein</topology>
    </subcellularLocation>
</comment>
<gene>
    <name evidence="6" type="ORF">BEN49_14805</name>
</gene>
<keyword evidence="7" id="KW-1185">Reference proteome</keyword>
<reference evidence="6 7" key="1">
    <citation type="submission" date="2016-08" db="EMBL/GenBank/DDBJ databases">
        <title>Hymenobacter coccineus sp. nov., Hymenobacter lapidarius sp. nov. and Hymenobacter glacialis sp. nov., isolated from Antarctic soil.</title>
        <authorList>
            <person name="Sedlacek I."/>
            <person name="Kralova S."/>
            <person name="Kyrova K."/>
            <person name="Maslanova I."/>
            <person name="Stankova E."/>
            <person name="Vrbovska V."/>
            <person name="Nemec M."/>
            <person name="Bartak M."/>
            <person name="Svec P."/>
            <person name="Busse H.-J."/>
            <person name="Pantucek R."/>
        </authorList>
    </citation>
    <scope>NUCLEOTIDE SEQUENCE [LARGE SCALE GENOMIC DNA]</scope>
    <source>
        <strain evidence="6 7">CCM 8649</strain>
    </source>
</reference>
<keyword evidence="2" id="KW-0812">Transmembrane</keyword>
<name>A0A1G1STD8_9BACT</name>
<organism evidence="6 7">
    <name type="scientific">Hymenobacter coccineus</name>
    <dbReference type="NCBI Taxonomy" id="1908235"/>
    <lineage>
        <taxon>Bacteria</taxon>
        <taxon>Pseudomonadati</taxon>
        <taxon>Bacteroidota</taxon>
        <taxon>Cytophagia</taxon>
        <taxon>Cytophagales</taxon>
        <taxon>Hymenobacteraceae</taxon>
        <taxon>Hymenobacter</taxon>
    </lineage>
</organism>
<proteinExistence type="predicted"/>
<keyword evidence="4" id="KW-0472">Membrane</keyword>
<dbReference type="Proteomes" id="UP000177506">
    <property type="component" value="Unassembled WGS sequence"/>
</dbReference>
<evidence type="ECO:0000256" key="2">
    <source>
        <dbReference type="ARBA" id="ARBA00022692"/>
    </source>
</evidence>
<dbReference type="InterPro" id="IPR037682">
    <property type="entry name" value="TonB_C"/>
</dbReference>
<dbReference type="SUPFAM" id="SSF74653">
    <property type="entry name" value="TolA/TonB C-terminal domain"/>
    <property type="match status" value="1"/>
</dbReference>
<sequence length="77" mass="8290">MGQVFVGFTVAADGMIKDIAIVRGFRDDCDLAVVRAVQQLPQFSPGRQLGRGVPVRFTMSIRFQPPAAPPADSTASR</sequence>
<evidence type="ECO:0000259" key="5">
    <source>
        <dbReference type="Pfam" id="PF03544"/>
    </source>
</evidence>
<dbReference type="EMBL" id="MDZA01000440">
    <property type="protein sequence ID" value="OGX81883.1"/>
    <property type="molecule type" value="Genomic_DNA"/>
</dbReference>
<evidence type="ECO:0000313" key="6">
    <source>
        <dbReference type="EMBL" id="OGX81883.1"/>
    </source>
</evidence>
<dbReference type="GO" id="GO:0016020">
    <property type="term" value="C:membrane"/>
    <property type="evidence" value="ECO:0007669"/>
    <property type="project" value="UniProtKB-SubCell"/>
</dbReference>
<dbReference type="InterPro" id="IPR006260">
    <property type="entry name" value="TonB/TolA_C"/>
</dbReference>
<comment type="caution">
    <text evidence="6">The sequence shown here is derived from an EMBL/GenBank/DDBJ whole genome shotgun (WGS) entry which is preliminary data.</text>
</comment>
<dbReference type="NCBIfam" id="TIGR01352">
    <property type="entry name" value="tonB_Cterm"/>
    <property type="match status" value="1"/>
</dbReference>
<evidence type="ECO:0000313" key="7">
    <source>
        <dbReference type="Proteomes" id="UP000177506"/>
    </source>
</evidence>
<evidence type="ECO:0000256" key="1">
    <source>
        <dbReference type="ARBA" id="ARBA00004167"/>
    </source>
</evidence>
<dbReference type="Gene3D" id="3.30.1150.10">
    <property type="match status" value="1"/>
</dbReference>
<evidence type="ECO:0000256" key="3">
    <source>
        <dbReference type="ARBA" id="ARBA00022989"/>
    </source>
</evidence>
<feature type="domain" description="TonB C-terminal" evidence="5">
    <location>
        <begin position="2"/>
        <end position="64"/>
    </location>
</feature>
<dbReference type="Pfam" id="PF03544">
    <property type="entry name" value="TonB_C"/>
    <property type="match status" value="1"/>
</dbReference>
<dbReference type="GO" id="GO:0055085">
    <property type="term" value="P:transmembrane transport"/>
    <property type="evidence" value="ECO:0007669"/>
    <property type="project" value="InterPro"/>
</dbReference>